<evidence type="ECO:0000313" key="4">
    <source>
        <dbReference type="Proteomes" id="UP000295632"/>
    </source>
</evidence>
<keyword evidence="2" id="KW-0472">Membrane</keyword>
<proteinExistence type="predicted"/>
<comment type="caution">
    <text evidence="3">The sequence shown here is derived from an EMBL/GenBank/DDBJ whole genome shotgun (WGS) entry which is preliminary data.</text>
</comment>
<keyword evidence="4" id="KW-1185">Reference proteome</keyword>
<feature type="compositionally biased region" description="Acidic residues" evidence="1">
    <location>
        <begin position="238"/>
        <end position="255"/>
    </location>
</feature>
<gene>
    <name evidence="3" type="ORF">EV213_102230</name>
</gene>
<reference evidence="3 4" key="1">
    <citation type="submission" date="2019-03" db="EMBL/GenBank/DDBJ databases">
        <title>Genomic Encyclopedia of Type Strains, Phase IV (KMG-IV): sequencing the most valuable type-strain genomes for metagenomic binning, comparative biology and taxonomic classification.</title>
        <authorList>
            <person name="Goeker M."/>
        </authorList>
    </citation>
    <scope>NUCLEOTIDE SEQUENCE [LARGE SCALE GENOMIC DNA]</scope>
    <source>
        <strain evidence="3 4">DSM 28697</strain>
    </source>
</reference>
<feature type="transmembrane region" description="Helical" evidence="2">
    <location>
        <begin position="20"/>
        <end position="39"/>
    </location>
</feature>
<keyword evidence="2" id="KW-0812">Transmembrane</keyword>
<sequence>MRPLWRKRNEEYERGSVTIFLLLIILLVFVFHAVLIDYARIMVADQMAENAVKTGVRSVASSYDGGLQGFGMYSYTEGDETAQEIFEKVVRENLGEEINGDGVFKLVSPTVDVAQVELGENRELARDEVFERQILEEMKYRAPIEFTLSIIDKFTVVADAAEEANKFIDITEEIAPDYDNREISLASVEAELKLALALAEEQEAGTKNMQGSTLSSVKSIKGIIDLHDDFIQALEDADEAEDEADRLDGGDEEDQERAGDLRDEAERLREQAKNYYETSKSVMSDAEEKQAQIVTHLKNAGRLHGEAVESDTAIKKKIEDYERKYANSGTGEAYENVREHQGENSPSSELNQTTGDIAEQNWEELIYEDELDTLEDKLLKALGDAEQLAMRLNVYAGEFTSQSELENAGTEIANGTSLQTDAETSLQSIQEALDYIQEDWRKRGGEEEAAQGEADDNAKLTNEQLDQAFAVADAALADQEQYDALNIILQKYGSYNSDIAEHLEAEGSIGKAAEMMGFIDTIMNELSNLLVSARDELYINEYIMTRFTSSEPYVITNHESYLFENKEIEYMIYGHHIAGANYASMISNLFMLRFALRLIDAFTQKSVRTGGHPIIVAILAISYALYWATEDLTALTSDSQRERNQVPLISDDLTKGINFNYTDYLRLFLLLTPDKQSKLDRIKTMLEDKTSSDLTERPTYIQGEAEVTVKLWFLPGVAKLLDTAGMLPGEVNGNELTIKKEAVFSY</sequence>
<feature type="compositionally biased region" description="Polar residues" evidence="1">
    <location>
        <begin position="343"/>
        <end position="354"/>
    </location>
</feature>
<dbReference type="AlphaFoldDB" id="A0A4R6UB76"/>
<feature type="region of interest" description="Disordered" evidence="1">
    <location>
        <begin position="335"/>
        <end position="354"/>
    </location>
</feature>
<dbReference type="EMBL" id="SNYJ01000002">
    <property type="protein sequence ID" value="TDQ42199.1"/>
    <property type="molecule type" value="Genomic_DNA"/>
</dbReference>
<evidence type="ECO:0000256" key="1">
    <source>
        <dbReference type="SAM" id="MobiDB-lite"/>
    </source>
</evidence>
<feature type="region of interest" description="Disordered" evidence="1">
    <location>
        <begin position="238"/>
        <end position="264"/>
    </location>
</feature>
<evidence type="ECO:0008006" key="5">
    <source>
        <dbReference type="Google" id="ProtNLM"/>
    </source>
</evidence>
<evidence type="ECO:0000313" key="3">
    <source>
        <dbReference type="EMBL" id="TDQ42199.1"/>
    </source>
</evidence>
<protein>
    <recommendedName>
        <fullName evidence="5">Flp pilus-assembly TadE/G-like protein</fullName>
    </recommendedName>
</protein>
<accession>A0A4R6UB76</accession>
<dbReference type="Proteomes" id="UP000295632">
    <property type="component" value="Unassembled WGS sequence"/>
</dbReference>
<evidence type="ECO:0000256" key="2">
    <source>
        <dbReference type="SAM" id="Phobius"/>
    </source>
</evidence>
<keyword evidence="2" id="KW-1133">Transmembrane helix</keyword>
<organism evidence="3 4">
    <name type="scientific">Aureibacillus halotolerans</name>
    <dbReference type="NCBI Taxonomy" id="1508390"/>
    <lineage>
        <taxon>Bacteria</taxon>
        <taxon>Bacillati</taxon>
        <taxon>Bacillota</taxon>
        <taxon>Bacilli</taxon>
        <taxon>Bacillales</taxon>
        <taxon>Bacillaceae</taxon>
        <taxon>Aureibacillus</taxon>
    </lineage>
</organism>
<name>A0A4R6UB76_9BACI</name>